<reference evidence="2" key="3">
    <citation type="submission" date="2024-01" db="EMBL/GenBank/DDBJ databases">
        <authorList>
            <person name="Coelho M.A."/>
            <person name="David-Palma M."/>
            <person name="Shea T."/>
            <person name="Sun S."/>
            <person name="Cuomo C.A."/>
            <person name="Heitman J."/>
        </authorList>
    </citation>
    <scope>NUCLEOTIDE SEQUENCE</scope>
    <source>
        <strain evidence="2">CBS 7841</strain>
    </source>
</reference>
<evidence type="ECO:0000313" key="3">
    <source>
        <dbReference type="Proteomes" id="UP000094043"/>
    </source>
</evidence>
<dbReference type="GeneID" id="91085730"/>
<organism evidence="2 3">
    <name type="scientific">Cryptococcus depauperatus CBS 7841</name>
    <dbReference type="NCBI Taxonomy" id="1295531"/>
    <lineage>
        <taxon>Eukaryota</taxon>
        <taxon>Fungi</taxon>
        <taxon>Dikarya</taxon>
        <taxon>Basidiomycota</taxon>
        <taxon>Agaricomycotina</taxon>
        <taxon>Tremellomycetes</taxon>
        <taxon>Tremellales</taxon>
        <taxon>Cryptococcaceae</taxon>
        <taxon>Cryptococcus</taxon>
    </lineage>
</organism>
<feature type="region of interest" description="Disordered" evidence="1">
    <location>
        <begin position="242"/>
        <end position="279"/>
    </location>
</feature>
<evidence type="ECO:0008006" key="4">
    <source>
        <dbReference type="Google" id="ProtNLM"/>
    </source>
</evidence>
<sequence>MPRQYCFSASVSFHISTFDSPPPPYQFDSRRKRSSGLELLQPRTLSGSPLENNKATLSSASSPLTPTDTSKCTSFSSLEIRNGSEQAALRQERYATQRATLKHTRSIPQIPPLEVNPASQEGREKKKRKSNKWYAGKIEVCLEGKGGRYGGELKIYDSDHLAVRHPLNALFRHSPSLQNIQKVHHSIFGGLHTLSFRLMNSEDQKEVASTSHSEPASQRSESTGLSGISIITQPLLRLTKRGRGKTISHTEPTSPHSETSSRDHQESTSATSLGSAGTTMDSGMSEIVVTLKFEDATVMAYWHVLLKSFAAQDAPRILRRLRLRVLDLQEAVLDETNTIREPAHGTQLGFSSFDIRSSKSSDVISSGKRGIKPEWSSREYLCVEIYLDKTMVGRTTWAKAEQDYGLPFWAEQFNFDDLSTFCECHLKICILRSNKSYTIATVPLSLVSDFSATKDERYPVLSLATGAMIGELRMVVSYQEIPILPRPEYVSTVWDGHVGSRMVYTLASSEYMEQLFDVIVKVGLVKDTVFPWFVEMVKVEAKSSGATLFRNNTPLTRTLEATMRLLCADFLRLSIGPTISTIAGRICMFREGLFQMYYVCCLPNYMKASRNITMSCFILSFSTAHWAGFDATSSFRSGARITSIRHPTNFDSRCQSSSRYGIFFRSRQ</sequence>
<name>A0AAJ8JQ47_9TREE</name>
<keyword evidence="3" id="KW-1185">Reference proteome</keyword>
<dbReference type="InterPro" id="IPR039360">
    <property type="entry name" value="Ras_GTPase"/>
</dbReference>
<feature type="compositionally biased region" description="Polar residues" evidence="1">
    <location>
        <begin position="43"/>
        <end position="54"/>
    </location>
</feature>
<feature type="region of interest" description="Disordered" evidence="1">
    <location>
        <begin position="21"/>
        <end position="72"/>
    </location>
</feature>
<dbReference type="PANTHER" id="PTHR10194">
    <property type="entry name" value="RAS GTPASE-ACTIVATING PROTEINS"/>
    <property type="match status" value="1"/>
</dbReference>
<dbReference type="Proteomes" id="UP000094043">
    <property type="component" value="Chromosome 2"/>
</dbReference>
<dbReference type="AlphaFoldDB" id="A0AAJ8JQ47"/>
<feature type="region of interest" description="Disordered" evidence="1">
    <location>
        <begin position="100"/>
        <end position="129"/>
    </location>
</feature>
<feature type="region of interest" description="Disordered" evidence="1">
    <location>
        <begin position="205"/>
        <end position="224"/>
    </location>
</feature>
<accession>A0AAJ8JQ47</accession>
<dbReference type="RefSeq" id="XP_066067054.1">
    <property type="nucleotide sequence ID" value="XM_066210957.1"/>
</dbReference>
<feature type="compositionally biased region" description="Low complexity" evidence="1">
    <location>
        <begin position="55"/>
        <end position="70"/>
    </location>
</feature>
<feature type="compositionally biased region" description="Polar residues" evidence="1">
    <location>
        <begin position="207"/>
        <end position="224"/>
    </location>
</feature>
<feature type="compositionally biased region" description="Low complexity" evidence="1">
    <location>
        <begin position="249"/>
        <end position="258"/>
    </location>
</feature>
<reference evidence="2" key="2">
    <citation type="journal article" date="2022" name="Elife">
        <title>Obligate sexual reproduction of a homothallic fungus closely related to the Cryptococcus pathogenic species complex.</title>
        <authorList>
            <person name="Passer A.R."/>
            <person name="Clancey S.A."/>
            <person name="Shea T."/>
            <person name="David-Palma M."/>
            <person name="Averette A.F."/>
            <person name="Boekhout T."/>
            <person name="Porcel B.M."/>
            <person name="Nowrousian M."/>
            <person name="Cuomo C.A."/>
            <person name="Sun S."/>
            <person name="Heitman J."/>
            <person name="Coelho M.A."/>
        </authorList>
    </citation>
    <scope>NUCLEOTIDE SEQUENCE</scope>
    <source>
        <strain evidence="2">CBS 7841</strain>
    </source>
</reference>
<dbReference type="InterPro" id="IPR008936">
    <property type="entry name" value="Rho_GTPase_activation_prot"/>
</dbReference>
<proteinExistence type="predicted"/>
<dbReference type="KEGG" id="cdep:91085730"/>
<reference evidence="2" key="1">
    <citation type="submission" date="2016-06" db="EMBL/GenBank/DDBJ databases">
        <authorList>
            <person name="Cuomo C."/>
            <person name="Litvintseva A."/>
            <person name="Heitman J."/>
            <person name="Chen Y."/>
            <person name="Sun S."/>
            <person name="Springer D."/>
            <person name="Dromer F."/>
            <person name="Young S."/>
            <person name="Zeng Q."/>
            <person name="Chapman S."/>
            <person name="Gujja S."/>
            <person name="Saif S."/>
            <person name="Birren B."/>
        </authorList>
    </citation>
    <scope>NUCLEOTIDE SEQUENCE</scope>
    <source>
        <strain evidence="2">CBS 7841</strain>
    </source>
</reference>
<dbReference type="Gene3D" id="1.10.506.10">
    <property type="entry name" value="GTPase Activation - p120gap, domain 1"/>
    <property type="match status" value="1"/>
</dbReference>
<feature type="compositionally biased region" description="Low complexity" evidence="1">
    <location>
        <begin position="267"/>
        <end position="279"/>
    </location>
</feature>
<evidence type="ECO:0000256" key="1">
    <source>
        <dbReference type="SAM" id="MobiDB-lite"/>
    </source>
</evidence>
<dbReference type="EMBL" id="CP143785">
    <property type="protein sequence ID" value="WVN86354.1"/>
    <property type="molecule type" value="Genomic_DNA"/>
</dbReference>
<evidence type="ECO:0000313" key="2">
    <source>
        <dbReference type="EMBL" id="WVN86354.1"/>
    </source>
</evidence>
<gene>
    <name evidence="2" type="ORF">L203_101517</name>
</gene>
<protein>
    <recommendedName>
        <fullName evidence="4">C2 domain-containing protein</fullName>
    </recommendedName>
</protein>
<dbReference type="SUPFAM" id="SSF48350">
    <property type="entry name" value="GTPase activation domain, GAP"/>
    <property type="match status" value="1"/>
</dbReference>